<evidence type="ECO:0000313" key="1">
    <source>
        <dbReference type="EMBL" id="SMO78053.1"/>
    </source>
</evidence>
<organism evidence="1 2">
    <name type="scientific">Flavobacterium nitrogenifigens</name>
    <dbReference type="NCBI Taxonomy" id="1617283"/>
    <lineage>
        <taxon>Bacteria</taxon>
        <taxon>Pseudomonadati</taxon>
        <taxon>Bacteroidota</taxon>
        <taxon>Flavobacteriia</taxon>
        <taxon>Flavobacteriales</taxon>
        <taxon>Flavobacteriaceae</taxon>
        <taxon>Flavobacterium</taxon>
    </lineage>
</organism>
<keyword evidence="2" id="KW-1185">Reference proteome</keyword>
<gene>
    <name evidence="1" type="ORF">SAMN06265220_103833</name>
</gene>
<dbReference type="Proteomes" id="UP000319267">
    <property type="component" value="Unassembled WGS sequence"/>
</dbReference>
<sequence>MYPVLSRIIKKADYLTLIAKFPDENVIFEITFIFLLYQSNIAKSSFFEKKNIISS</sequence>
<evidence type="ECO:0000313" key="2">
    <source>
        <dbReference type="Proteomes" id="UP000319267"/>
    </source>
</evidence>
<protein>
    <submittedName>
        <fullName evidence="1">Uncharacterized protein</fullName>
    </submittedName>
</protein>
<accession>A0A521E261</accession>
<reference evidence="1 2" key="1">
    <citation type="submission" date="2017-05" db="EMBL/GenBank/DDBJ databases">
        <authorList>
            <person name="Varghese N."/>
            <person name="Submissions S."/>
        </authorList>
    </citation>
    <scope>NUCLEOTIDE SEQUENCE [LARGE SCALE GENOMIC DNA]</scope>
    <source>
        <strain evidence="1 2">DSM 29982</strain>
    </source>
</reference>
<dbReference type="EMBL" id="FXTQ01000003">
    <property type="protein sequence ID" value="SMO78053.1"/>
    <property type="molecule type" value="Genomic_DNA"/>
</dbReference>
<proteinExistence type="predicted"/>
<dbReference type="AlphaFoldDB" id="A0A521E261"/>
<name>A0A521E261_9FLAO</name>